<evidence type="ECO:0000256" key="1">
    <source>
        <dbReference type="ARBA" id="ARBA00004496"/>
    </source>
</evidence>
<dbReference type="InterPro" id="IPR014729">
    <property type="entry name" value="Rossmann-like_a/b/a_fold"/>
</dbReference>
<dbReference type="HAMAP" id="MF_01161">
    <property type="entry name" value="tRNA_Ile_lys_synt"/>
    <property type="match status" value="1"/>
</dbReference>
<dbReference type="EMBL" id="JBHSEP010000017">
    <property type="protein sequence ID" value="MFC4600592.1"/>
    <property type="molecule type" value="Genomic_DNA"/>
</dbReference>
<dbReference type="SUPFAM" id="SSF56037">
    <property type="entry name" value="PheT/TilS domain"/>
    <property type="match status" value="1"/>
</dbReference>
<dbReference type="Pfam" id="PF11734">
    <property type="entry name" value="TilS_C"/>
    <property type="match status" value="1"/>
</dbReference>
<dbReference type="SUPFAM" id="SSF82829">
    <property type="entry name" value="MesJ substrate recognition domain-like"/>
    <property type="match status" value="1"/>
</dbReference>
<dbReference type="InterPro" id="IPR012094">
    <property type="entry name" value="tRNA_Ile_lys_synt"/>
</dbReference>
<feature type="binding site" evidence="8">
    <location>
        <begin position="32"/>
        <end position="37"/>
    </location>
    <ligand>
        <name>ATP</name>
        <dbReference type="ChEBI" id="CHEBI:30616"/>
    </ligand>
</feature>
<evidence type="ECO:0000256" key="5">
    <source>
        <dbReference type="ARBA" id="ARBA00022741"/>
    </source>
</evidence>
<accession>A0ABV9FIL6</accession>
<evidence type="ECO:0000256" key="3">
    <source>
        <dbReference type="ARBA" id="ARBA00022598"/>
    </source>
</evidence>
<dbReference type="InterPro" id="IPR012795">
    <property type="entry name" value="tRNA_Ile_lys_synt_N"/>
</dbReference>
<evidence type="ECO:0000256" key="2">
    <source>
        <dbReference type="ARBA" id="ARBA00022490"/>
    </source>
</evidence>
<dbReference type="Proteomes" id="UP001596028">
    <property type="component" value="Unassembled WGS sequence"/>
</dbReference>
<dbReference type="EC" id="6.3.4.19" evidence="8"/>
<keyword evidence="4 8" id="KW-0819">tRNA processing</keyword>
<dbReference type="NCBIfam" id="TIGR02432">
    <property type="entry name" value="lysidine_TilS_N"/>
    <property type="match status" value="1"/>
</dbReference>
<dbReference type="NCBIfam" id="TIGR02433">
    <property type="entry name" value="lysidine_TilS_C"/>
    <property type="match status" value="1"/>
</dbReference>
<keyword evidence="11" id="KW-1185">Reference proteome</keyword>
<keyword evidence="2 8" id="KW-0963">Cytoplasm</keyword>
<dbReference type="Gene3D" id="3.40.50.620">
    <property type="entry name" value="HUPs"/>
    <property type="match status" value="1"/>
</dbReference>
<comment type="function">
    <text evidence="8">Ligates lysine onto the cytidine present at position 34 of the AUA codon-specific tRNA(Ile) that contains the anticodon CAU, in an ATP-dependent manner. Cytidine is converted to lysidine, thus changing the amino acid specificity of the tRNA from methionine to isoleucine.</text>
</comment>
<gene>
    <name evidence="8 10" type="primary">tilS</name>
    <name evidence="10" type="ORF">ACFO3S_20275</name>
</gene>
<organism evidence="10 11">
    <name type="scientific">Cohnella hongkongensis</name>
    <dbReference type="NCBI Taxonomy" id="178337"/>
    <lineage>
        <taxon>Bacteria</taxon>
        <taxon>Bacillati</taxon>
        <taxon>Bacillota</taxon>
        <taxon>Bacilli</taxon>
        <taxon>Bacillales</taxon>
        <taxon>Paenibacillaceae</taxon>
        <taxon>Cohnella</taxon>
    </lineage>
</organism>
<dbReference type="Pfam" id="PF09179">
    <property type="entry name" value="TilS"/>
    <property type="match status" value="1"/>
</dbReference>
<evidence type="ECO:0000313" key="10">
    <source>
        <dbReference type="EMBL" id="MFC4600592.1"/>
    </source>
</evidence>
<comment type="similarity">
    <text evidence="8">Belongs to the tRNA(Ile)-lysidine synthase family.</text>
</comment>
<feature type="domain" description="Lysidine-tRNA(Ile) synthetase C-terminal" evidence="9">
    <location>
        <begin position="392"/>
        <end position="465"/>
    </location>
</feature>
<keyword evidence="3 8" id="KW-0436">Ligase</keyword>
<dbReference type="Gene3D" id="1.20.59.20">
    <property type="match status" value="1"/>
</dbReference>
<dbReference type="PANTHER" id="PTHR43033">
    <property type="entry name" value="TRNA(ILE)-LYSIDINE SYNTHASE-RELATED"/>
    <property type="match status" value="1"/>
</dbReference>
<dbReference type="Pfam" id="PF01171">
    <property type="entry name" value="ATP_bind_3"/>
    <property type="match status" value="1"/>
</dbReference>
<evidence type="ECO:0000256" key="7">
    <source>
        <dbReference type="ARBA" id="ARBA00048539"/>
    </source>
</evidence>
<comment type="caution">
    <text evidence="10">The sequence shown here is derived from an EMBL/GenBank/DDBJ whole genome shotgun (WGS) entry which is preliminary data.</text>
</comment>
<evidence type="ECO:0000256" key="4">
    <source>
        <dbReference type="ARBA" id="ARBA00022694"/>
    </source>
</evidence>
<dbReference type="InterPro" id="IPR012796">
    <property type="entry name" value="Lysidine-tRNA-synth_C"/>
</dbReference>
<name>A0ABV9FIL6_9BACL</name>
<dbReference type="InterPro" id="IPR011063">
    <property type="entry name" value="TilS/TtcA_N"/>
</dbReference>
<keyword evidence="5 8" id="KW-0547">Nucleotide-binding</keyword>
<dbReference type="SMART" id="SM00977">
    <property type="entry name" value="TilS_C"/>
    <property type="match status" value="1"/>
</dbReference>
<comment type="domain">
    <text evidence="8">The N-terminal region contains the highly conserved SGGXDS motif, predicted to be a P-loop motif involved in ATP binding.</text>
</comment>
<sequence length="471" mass="53172">MRRHKDWTEDIKAQAKEQGWWRAGSAVIAAVSGGPDSMALLHLLKEMAKTEPMRLVAAHANHQFRGEESDAEAELVRRTAAEWGIPLETASLGMPQYIEETGENAQSAAREKRYAFLREAARKHGSPYVLTAHHADDQAETVLMRVIRGTGVGGLAGIPNRRREDRLELIRPLLRITKCELLDYCKRNGVPYAVDSSNADRHYFRNAVRLDLIPVLERYNPRLKESLARLADMAAADDDYMEEQAARVFREAVTPSGDGFRLERRRFRGLHVALQRRLIKLILNCSANPRQMLDFRQVEEMLEALSQESPASVRLDIGDGWTLIREYDETYIGPGQLETAHFAYSADEGTSEVAIPETGGRIRLEWLDGAVHGASGSRNEACFDADEVRYPLLIRSRMTGDTMRPYGLNGTKKVQDMFVDAKVPRSKRDRLPLLADADGRLLWIPGLRRSDHALVLEATRTTLRVTYETEN</sequence>
<reference evidence="11" key="1">
    <citation type="journal article" date="2019" name="Int. J. Syst. Evol. Microbiol.">
        <title>The Global Catalogue of Microorganisms (GCM) 10K type strain sequencing project: providing services to taxonomists for standard genome sequencing and annotation.</title>
        <authorList>
            <consortium name="The Broad Institute Genomics Platform"/>
            <consortium name="The Broad Institute Genome Sequencing Center for Infectious Disease"/>
            <person name="Wu L."/>
            <person name="Ma J."/>
        </authorList>
    </citation>
    <scope>NUCLEOTIDE SEQUENCE [LARGE SCALE GENOMIC DNA]</scope>
    <source>
        <strain evidence="11">CCUG 49571</strain>
    </source>
</reference>
<proteinExistence type="inferred from homology"/>
<comment type="subcellular location">
    <subcellularLocation>
        <location evidence="1 8">Cytoplasm</location>
    </subcellularLocation>
</comment>
<dbReference type="GO" id="GO:0032267">
    <property type="term" value="F:tRNA(Ile)-lysidine synthase activity"/>
    <property type="evidence" value="ECO:0007669"/>
    <property type="project" value="UniProtKB-EC"/>
</dbReference>
<dbReference type="SUPFAM" id="SSF52402">
    <property type="entry name" value="Adenine nucleotide alpha hydrolases-like"/>
    <property type="match status" value="1"/>
</dbReference>
<evidence type="ECO:0000256" key="6">
    <source>
        <dbReference type="ARBA" id="ARBA00022840"/>
    </source>
</evidence>
<dbReference type="InterPro" id="IPR015262">
    <property type="entry name" value="tRNA_Ile_lys_synt_subst-bd"/>
</dbReference>
<dbReference type="CDD" id="cd01992">
    <property type="entry name" value="TilS_N"/>
    <property type="match status" value="1"/>
</dbReference>
<protein>
    <recommendedName>
        <fullName evidence="8">tRNA(Ile)-lysidine synthase</fullName>
        <ecNumber evidence="8">6.3.4.19</ecNumber>
    </recommendedName>
    <alternativeName>
        <fullName evidence="8">tRNA(Ile)-2-lysyl-cytidine synthase</fullName>
    </alternativeName>
    <alternativeName>
        <fullName evidence="8">tRNA(Ile)-lysidine synthetase</fullName>
    </alternativeName>
</protein>
<comment type="catalytic activity">
    <reaction evidence="7 8">
        <text>cytidine(34) in tRNA(Ile2) + L-lysine + ATP = lysidine(34) in tRNA(Ile2) + AMP + diphosphate + H(+)</text>
        <dbReference type="Rhea" id="RHEA:43744"/>
        <dbReference type="Rhea" id="RHEA-COMP:10625"/>
        <dbReference type="Rhea" id="RHEA-COMP:10670"/>
        <dbReference type="ChEBI" id="CHEBI:15378"/>
        <dbReference type="ChEBI" id="CHEBI:30616"/>
        <dbReference type="ChEBI" id="CHEBI:32551"/>
        <dbReference type="ChEBI" id="CHEBI:33019"/>
        <dbReference type="ChEBI" id="CHEBI:82748"/>
        <dbReference type="ChEBI" id="CHEBI:83665"/>
        <dbReference type="ChEBI" id="CHEBI:456215"/>
        <dbReference type="EC" id="6.3.4.19"/>
    </reaction>
</comment>
<dbReference type="PANTHER" id="PTHR43033:SF1">
    <property type="entry name" value="TRNA(ILE)-LYSIDINE SYNTHASE-RELATED"/>
    <property type="match status" value="1"/>
</dbReference>
<keyword evidence="6 8" id="KW-0067">ATP-binding</keyword>
<evidence type="ECO:0000313" key="11">
    <source>
        <dbReference type="Proteomes" id="UP001596028"/>
    </source>
</evidence>
<evidence type="ECO:0000259" key="9">
    <source>
        <dbReference type="SMART" id="SM00977"/>
    </source>
</evidence>
<evidence type="ECO:0000256" key="8">
    <source>
        <dbReference type="HAMAP-Rule" id="MF_01161"/>
    </source>
</evidence>
<dbReference type="RefSeq" id="WP_378099806.1">
    <property type="nucleotide sequence ID" value="NZ_JBHSEP010000017.1"/>
</dbReference>